<evidence type="ECO:0000313" key="1">
    <source>
        <dbReference type="EMBL" id="MDT8976398.1"/>
    </source>
</evidence>
<evidence type="ECO:0000313" key="2">
    <source>
        <dbReference type="Proteomes" id="UP001250538"/>
    </source>
</evidence>
<dbReference type="AlphaFoldDB" id="A0AAJ2JSS9"/>
<dbReference type="EMBL" id="JAVYAA010000002">
    <property type="protein sequence ID" value="MDT8976398.1"/>
    <property type="molecule type" value="Genomic_DNA"/>
</dbReference>
<protein>
    <submittedName>
        <fullName evidence="1">Uncharacterized protein</fullName>
    </submittedName>
</protein>
<gene>
    <name evidence="1" type="ORF">RQP50_09095</name>
</gene>
<sequence>MTEKTVSHALAAGTLEPRTRMDSMGTVPSLVLTIGLWGVRYVAAGAEKDRFE</sequence>
<accession>A0AAJ2JSS9</accession>
<dbReference type="Proteomes" id="UP001250538">
    <property type="component" value="Unassembled WGS sequence"/>
</dbReference>
<proteinExistence type="predicted"/>
<reference evidence="2" key="1">
    <citation type="submission" date="2023-09" db="EMBL/GenBank/DDBJ databases">
        <title>Paenibacillus sp. chi10 Genome sequencing and assembly.</title>
        <authorList>
            <person name="Kim I."/>
        </authorList>
    </citation>
    <scope>NUCLEOTIDE SEQUENCE [LARGE SCALE GENOMIC DNA]</scope>
    <source>
        <strain evidence="2">chi10</strain>
    </source>
</reference>
<keyword evidence="2" id="KW-1185">Reference proteome</keyword>
<name>A0AAJ2JSS9_9BACL</name>
<organism evidence="1 2">
    <name type="scientific">Paenibacillus suaedae</name>
    <dbReference type="NCBI Taxonomy" id="3077233"/>
    <lineage>
        <taxon>Bacteria</taxon>
        <taxon>Bacillati</taxon>
        <taxon>Bacillota</taxon>
        <taxon>Bacilli</taxon>
        <taxon>Bacillales</taxon>
        <taxon>Paenibacillaceae</taxon>
        <taxon>Paenibacillus</taxon>
    </lineage>
</organism>
<comment type="caution">
    <text evidence="1">The sequence shown here is derived from an EMBL/GenBank/DDBJ whole genome shotgun (WGS) entry which is preliminary data.</text>
</comment>
<dbReference type="RefSeq" id="WP_175560650.1">
    <property type="nucleotide sequence ID" value="NZ_JAVYAA010000002.1"/>
</dbReference>